<dbReference type="EMBL" id="FMWD01000001">
    <property type="protein sequence ID" value="SCZ49567.1"/>
    <property type="molecule type" value="Genomic_DNA"/>
</dbReference>
<dbReference type="NCBIfam" id="TIGR02795">
    <property type="entry name" value="tol_pal_ybgF"/>
    <property type="match status" value="1"/>
</dbReference>
<comment type="similarity">
    <text evidence="2">Belongs to the CpoB family.</text>
</comment>
<dbReference type="HAMAP" id="MF_02066">
    <property type="entry name" value="CpoB"/>
    <property type="match status" value="1"/>
</dbReference>
<keyword evidence="2" id="KW-0574">Periplasm</keyword>
<accession>A0A1G5PJ89</accession>
<dbReference type="InterPro" id="IPR011990">
    <property type="entry name" value="TPR-like_helical_dom_sf"/>
</dbReference>
<keyword evidence="7" id="KW-1185">Reference proteome</keyword>
<name>A0A1G5PJ89_9GAMM</name>
<keyword evidence="2" id="KW-0131">Cell cycle</keyword>
<keyword evidence="2" id="KW-0175">Coiled coil</keyword>
<reference evidence="6 7" key="1">
    <citation type="submission" date="2016-10" db="EMBL/GenBank/DDBJ databases">
        <authorList>
            <person name="de Groot N.N."/>
        </authorList>
    </citation>
    <scope>NUCLEOTIDE SEQUENCE [LARGE SCALE GENOMIC DNA]</scope>
    <source>
        <strain evidence="6 7">HLD2</strain>
    </source>
</reference>
<dbReference type="SUPFAM" id="SSF48452">
    <property type="entry name" value="TPR-like"/>
    <property type="match status" value="1"/>
</dbReference>
<evidence type="ECO:0000256" key="3">
    <source>
        <dbReference type="SAM" id="MobiDB-lite"/>
    </source>
</evidence>
<dbReference type="InterPro" id="IPR032519">
    <property type="entry name" value="YbgF_tri"/>
</dbReference>
<dbReference type="InterPro" id="IPR039565">
    <property type="entry name" value="BamD-like"/>
</dbReference>
<evidence type="ECO:0000256" key="2">
    <source>
        <dbReference type="HAMAP-Rule" id="MF_02066"/>
    </source>
</evidence>
<dbReference type="AlphaFoldDB" id="A0A1G5PJ89"/>
<dbReference type="STRING" id="415747.SAMN03097708_00196"/>
<sequence length="248" mass="28473">MSKLRYLLPALLAFGTTQGAEGSLEQRVQRLERILASQSLLEMLTRLDQQQRELATLRGTLEEVRHQIGNLKEHQRTLYLDTDRRLVRLEREGITPERLEADAESDVAEPGRPTPDSGELIAEREMYQNTFDILRELRYEPAIAAFEAFLQQYPDGRYAHVARYWIGEANYARGEYNRAIGAYRALVDKHPDSPKVAEALLKIGYSYHKLEQNGKSRSILEKLTKTHPDTTEARQAEALLERLEKPNA</sequence>
<feature type="coiled-coil region" evidence="2">
    <location>
        <begin position="47"/>
        <end position="74"/>
    </location>
</feature>
<organism evidence="6 7">
    <name type="scientific">Thiohalomonas denitrificans</name>
    <dbReference type="NCBI Taxonomy" id="415747"/>
    <lineage>
        <taxon>Bacteria</taxon>
        <taxon>Pseudomonadati</taxon>
        <taxon>Pseudomonadota</taxon>
        <taxon>Gammaproteobacteria</taxon>
        <taxon>Thiohalomonadales</taxon>
        <taxon>Thiohalomonadaceae</taxon>
        <taxon>Thiohalomonas</taxon>
    </lineage>
</organism>
<gene>
    <name evidence="2" type="primary">cpoB</name>
    <name evidence="6" type="ORF">SAMN03097708_00196</name>
</gene>
<dbReference type="Proteomes" id="UP000199648">
    <property type="component" value="Unassembled WGS sequence"/>
</dbReference>
<feature type="domain" description="YbgF trimerisation" evidence="5">
    <location>
        <begin position="23"/>
        <end position="92"/>
    </location>
</feature>
<dbReference type="GO" id="GO:0070206">
    <property type="term" value="P:protein trimerization"/>
    <property type="evidence" value="ECO:0007669"/>
    <property type="project" value="InterPro"/>
</dbReference>
<dbReference type="Pfam" id="PF13525">
    <property type="entry name" value="YfiO"/>
    <property type="match status" value="1"/>
</dbReference>
<feature type="region of interest" description="Disordered" evidence="3">
    <location>
        <begin position="98"/>
        <end position="117"/>
    </location>
</feature>
<keyword evidence="2" id="KW-0132">Cell division</keyword>
<dbReference type="Gene3D" id="1.25.40.10">
    <property type="entry name" value="Tetratricopeptide repeat domain"/>
    <property type="match status" value="1"/>
</dbReference>
<dbReference type="Pfam" id="PF16331">
    <property type="entry name" value="TolA_bind_tri"/>
    <property type="match status" value="1"/>
</dbReference>
<dbReference type="OrthoDB" id="9768142at2"/>
<dbReference type="RefSeq" id="WP_092991686.1">
    <property type="nucleotide sequence ID" value="NZ_FMWD01000001.1"/>
</dbReference>
<dbReference type="InterPro" id="IPR034706">
    <property type="entry name" value="CpoB"/>
</dbReference>
<comment type="subcellular location">
    <subcellularLocation>
        <location evidence="2">Periplasm</location>
    </subcellularLocation>
</comment>
<evidence type="ECO:0000259" key="5">
    <source>
        <dbReference type="Pfam" id="PF16331"/>
    </source>
</evidence>
<evidence type="ECO:0000313" key="6">
    <source>
        <dbReference type="EMBL" id="SCZ49567.1"/>
    </source>
</evidence>
<dbReference type="InterPro" id="IPR014162">
    <property type="entry name" value="CpoB_C"/>
</dbReference>
<protein>
    <recommendedName>
        <fullName evidence="2">Cell division coordinator CpoB</fullName>
    </recommendedName>
</protein>
<feature type="domain" description="Outer membrane lipoprotein BamD-like" evidence="4">
    <location>
        <begin position="123"/>
        <end position="242"/>
    </location>
</feature>
<keyword evidence="1 2" id="KW-0732">Signal</keyword>
<dbReference type="GO" id="GO:0030288">
    <property type="term" value="C:outer membrane-bounded periplasmic space"/>
    <property type="evidence" value="ECO:0007669"/>
    <property type="project" value="UniProtKB-UniRule"/>
</dbReference>
<comment type="function">
    <text evidence="2">Mediates coordination of peptidoglycan synthesis and outer membrane constriction during cell division.</text>
</comment>
<dbReference type="Gene3D" id="1.20.5.110">
    <property type="match status" value="1"/>
</dbReference>
<evidence type="ECO:0000313" key="7">
    <source>
        <dbReference type="Proteomes" id="UP000199648"/>
    </source>
</evidence>
<evidence type="ECO:0000259" key="4">
    <source>
        <dbReference type="Pfam" id="PF13525"/>
    </source>
</evidence>
<dbReference type="GO" id="GO:0043093">
    <property type="term" value="P:FtsZ-dependent cytokinesis"/>
    <property type="evidence" value="ECO:0007669"/>
    <property type="project" value="UniProtKB-UniRule"/>
</dbReference>
<proteinExistence type="inferred from homology"/>
<evidence type="ECO:0000256" key="1">
    <source>
        <dbReference type="ARBA" id="ARBA00022729"/>
    </source>
</evidence>